<dbReference type="PANTHER" id="PTHR48125">
    <property type="entry name" value="LP07818P1"/>
    <property type="match status" value="1"/>
</dbReference>
<dbReference type="AlphaFoldDB" id="A0A239KSR3"/>
<dbReference type="Proteomes" id="UP000198284">
    <property type="component" value="Unassembled WGS sequence"/>
</dbReference>
<feature type="chain" id="PRO_5012286087" evidence="2">
    <location>
        <begin position="37"/>
        <end position="933"/>
    </location>
</feature>
<dbReference type="InterPro" id="IPR020012">
    <property type="entry name" value="LysM_FimV"/>
</dbReference>
<feature type="compositionally biased region" description="Basic and acidic residues" evidence="1">
    <location>
        <begin position="400"/>
        <end position="413"/>
    </location>
</feature>
<dbReference type="InterPro" id="IPR038440">
    <property type="entry name" value="FimV_C_sf"/>
</dbReference>
<feature type="compositionally biased region" description="Polar residues" evidence="1">
    <location>
        <begin position="531"/>
        <end position="551"/>
    </location>
</feature>
<dbReference type="CDD" id="cd00118">
    <property type="entry name" value="LysM"/>
    <property type="match status" value="1"/>
</dbReference>
<feature type="region of interest" description="Disordered" evidence="1">
    <location>
        <begin position="400"/>
        <end position="476"/>
    </location>
</feature>
<accession>A0A239KSR3</accession>
<evidence type="ECO:0000256" key="2">
    <source>
        <dbReference type="SAM" id="SignalP"/>
    </source>
</evidence>
<feature type="compositionally biased region" description="Low complexity" evidence="1">
    <location>
        <begin position="414"/>
        <end position="476"/>
    </location>
</feature>
<dbReference type="Gene3D" id="1.20.58.2200">
    <property type="match status" value="1"/>
</dbReference>
<evidence type="ECO:0000313" key="5">
    <source>
        <dbReference type="Proteomes" id="UP000198284"/>
    </source>
</evidence>
<reference evidence="4 5" key="1">
    <citation type="submission" date="2017-06" db="EMBL/GenBank/DDBJ databases">
        <authorList>
            <person name="Kim H.J."/>
            <person name="Triplett B.A."/>
        </authorList>
    </citation>
    <scope>NUCLEOTIDE SEQUENCE [LARGE SCALE GENOMIC DNA]</scope>
    <source>
        <strain evidence="4 5">U15</strain>
    </source>
</reference>
<dbReference type="PANTHER" id="PTHR48125:SF10">
    <property type="entry name" value="OS12G0136300 PROTEIN"/>
    <property type="match status" value="1"/>
</dbReference>
<feature type="signal peptide" evidence="2">
    <location>
        <begin position="1"/>
        <end position="36"/>
    </location>
</feature>
<dbReference type="EMBL" id="FZOT01000017">
    <property type="protein sequence ID" value="SNT20718.1"/>
    <property type="molecule type" value="Genomic_DNA"/>
</dbReference>
<feature type="region of interest" description="Disordered" evidence="1">
    <location>
        <begin position="150"/>
        <end position="201"/>
    </location>
</feature>
<dbReference type="NCBIfam" id="TIGR03505">
    <property type="entry name" value="FimV_core"/>
    <property type="match status" value="1"/>
</dbReference>
<dbReference type="NCBIfam" id="TIGR03504">
    <property type="entry name" value="FimV_Cterm"/>
    <property type="match status" value="1"/>
</dbReference>
<dbReference type="Pfam" id="PF25800">
    <property type="entry name" value="FimV_N"/>
    <property type="match status" value="1"/>
</dbReference>
<sequence>MPLKNSRRTRSQMAFLGLKTLSAAVLSTLVLSQASAAGLGKLTVLSALGQPLRAEIEVSAVSKEEAGALVAKLASPEAYRQANVELNAALLSLRFAVDQRGEKATIRVSSAQPINEPFVDMLLELTGPGGRLIREYTFLLDPAELRATQSAQVSPATRSDMPAAAAVPAPRRQAEPVASSPAAPSRPVPNRPAAQPRGQAGIAANTEGAAGEYQVKSGDSLARIAGQVKPAGVSLDQMLVALYRANPEAFAGENMNRLRAGRILTVPGAEDVRMIDQGEARQVVLTQSADFNAYRSKLASQVSASEARKTAESGQSVSGKITAKVEEPGAPANQAKDKLTLSKADAGNASDRKAVGPSAEDQIAKDKALAEAQARMRELERNVSDLQKLLELKNKGLAEQQDKAGLKSEEPKVAAKPAEPANPATAPAAPVAPAAEAPAPAKEAATEAGKASAEPAPSASAPAANPAPAKPKAVLVPAPTPEPSLVDDLIGSPLLPGAGAVLLLLGALGIYRARRSKQQKNFADSVMPESSLKTNSLIGTTGGQSIDTSNSVFNSSFSPTANQLDSNEVDPVAEADVYIAYGRDAQAEEILKEALRTQPERNAVRLKLLEIYSNRKDARAFEVVASELYASTKGQGEDWASAAALGLALDPANPLYASDKGVTATAADEVPADLGASTQPLAMDEPAPARPAADLAVDEPLAFEQPEADFARAEPFIADEPLIEAQAEPAPQPAAQEVEQPVSDLGSNMLDFDLDGISAKTPEAAAEKELPPPDLSADLAGINFDFLDQSTSETTKPADAGMDLPASQSTQDASADFNIASFMDELESGKAEGAVPAASGTHADQSELSATPLDFDLSDISLELDDGKSGDVAGAGASPEAASAAEMATKLDLALAYHEIGDKEGARELLDEVIKGGTAEQSERARSLLLELA</sequence>
<evidence type="ECO:0000313" key="4">
    <source>
        <dbReference type="EMBL" id="SNT20718.1"/>
    </source>
</evidence>
<dbReference type="Gene3D" id="3.10.350.10">
    <property type="entry name" value="LysM domain"/>
    <property type="match status" value="1"/>
</dbReference>
<dbReference type="InterPro" id="IPR057840">
    <property type="entry name" value="FimV_N"/>
</dbReference>
<keyword evidence="5" id="KW-1185">Reference proteome</keyword>
<feature type="region of interest" description="Disordered" evidence="1">
    <location>
        <begin position="520"/>
        <end position="551"/>
    </location>
</feature>
<feature type="region of interest" description="Disordered" evidence="1">
    <location>
        <begin position="309"/>
        <end position="363"/>
    </location>
</feature>
<keyword evidence="2" id="KW-0732">Signal</keyword>
<name>A0A239KSR3_9BURK</name>
<feature type="domain" description="LysM" evidence="3">
    <location>
        <begin position="211"/>
        <end position="266"/>
    </location>
</feature>
<proteinExistence type="predicted"/>
<dbReference type="InterPro" id="IPR020011">
    <property type="entry name" value="FimV_C"/>
</dbReference>
<dbReference type="InterPro" id="IPR036779">
    <property type="entry name" value="LysM_dom_sf"/>
</dbReference>
<evidence type="ECO:0000256" key="1">
    <source>
        <dbReference type="SAM" id="MobiDB-lite"/>
    </source>
</evidence>
<feature type="compositionally biased region" description="Low complexity" evidence="1">
    <location>
        <begin position="162"/>
        <end position="183"/>
    </location>
</feature>
<protein>
    <submittedName>
        <fullName evidence="4">Pilus assembly protein FimV</fullName>
    </submittedName>
</protein>
<evidence type="ECO:0000259" key="3">
    <source>
        <dbReference type="PROSITE" id="PS51782"/>
    </source>
</evidence>
<dbReference type="InterPro" id="IPR018392">
    <property type="entry name" value="LysM"/>
</dbReference>
<dbReference type="RefSeq" id="WP_089401028.1">
    <property type="nucleotide sequence ID" value="NZ_FZOT01000017.1"/>
</dbReference>
<dbReference type="PROSITE" id="PS51782">
    <property type="entry name" value="LYSM"/>
    <property type="match status" value="1"/>
</dbReference>
<organism evidence="4 5">
    <name type="scientific">Noviherbaspirillum humi</name>
    <dbReference type="NCBI Taxonomy" id="1688639"/>
    <lineage>
        <taxon>Bacteria</taxon>
        <taxon>Pseudomonadati</taxon>
        <taxon>Pseudomonadota</taxon>
        <taxon>Betaproteobacteria</taxon>
        <taxon>Burkholderiales</taxon>
        <taxon>Oxalobacteraceae</taxon>
        <taxon>Noviherbaspirillum</taxon>
    </lineage>
</organism>
<feature type="region of interest" description="Disordered" evidence="1">
    <location>
        <begin position="830"/>
        <end position="849"/>
    </location>
</feature>
<gene>
    <name evidence="4" type="ORF">SAMN06265795_11729</name>
</gene>